<protein>
    <submittedName>
        <fullName evidence="1">Uncharacterized protein</fullName>
    </submittedName>
</protein>
<comment type="caution">
    <text evidence="1">The sequence shown here is derived from an EMBL/GenBank/DDBJ whole genome shotgun (WGS) entry which is preliminary data.</text>
</comment>
<dbReference type="Proteomes" id="UP000824890">
    <property type="component" value="Unassembled WGS sequence"/>
</dbReference>
<accession>A0ABQ8A9F7</accession>
<proteinExistence type="predicted"/>
<dbReference type="EMBL" id="JAGKQM010000013">
    <property type="protein sequence ID" value="KAH0889141.1"/>
    <property type="molecule type" value="Genomic_DNA"/>
</dbReference>
<evidence type="ECO:0000313" key="2">
    <source>
        <dbReference type="Proteomes" id="UP000824890"/>
    </source>
</evidence>
<name>A0ABQ8A9F7_BRANA</name>
<organism evidence="1 2">
    <name type="scientific">Brassica napus</name>
    <name type="common">Rape</name>
    <dbReference type="NCBI Taxonomy" id="3708"/>
    <lineage>
        <taxon>Eukaryota</taxon>
        <taxon>Viridiplantae</taxon>
        <taxon>Streptophyta</taxon>
        <taxon>Embryophyta</taxon>
        <taxon>Tracheophyta</taxon>
        <taxon>Spermatophyta</taxon>
        <taxon>Magnoliopsida</taxon>
        <taxon>eudicotyledons</taxon>
        <taxon>Gunneridae</taxon>
        <taxon>Pentapetalae</taxon>
        <taxon>rosids</taxon>
        <taxon>malvids</taxon>
        <taxon>Brassicales</taxon>
        <taxon>Brassicaceae</taxon>
        <taxon>Brassiceae</taxon>
        <taxon>Brassica</taxon>
    </lineage>
</organism>
<reference evidence="1 2" key="1">
    <citation type="submission" date="2021-05" db="EMBL/GenBank/DDBJ databases">
        <title>Genome Assembly of Synthetic Allotetraploid Brassica napus Reveals Homoeologous Exchanges between Subgenomes.</title>
        <authorList>
            <person name="Davis J.T."/>
        </authorList>
    </citation>
    <scope>NUCLEOTIDE SEQUENCE [LARGE SCALE GENOMIC DNA]</scope>
    <source>
        <strain evidence="2">cv. Da-Ae</strain>
        <tissue evidence="1">Seedling</tissue>
    </source>
</reference>
<sequence>MSLAGVSGGCSVCGGVEAGPTDGESGAVASCLKRRSQDGSDFRVVLSEMTRDFPLASSDPNLEALIRKEWGTCGGVRAEPACGWLSTRTSPDELEGYLLGIYQSNYGGCVFARPAHCVAGAEIS</sequence>
<keyword evidence="2" id="KW-1185">Reference proteome</keyword>
<gene>
    <name evidence="1" type="ORF">HID58_051570</name>
</gene>
<evidence type="ECO:0000313" key="1">
    <source>
        <dbReference type="EMBL" id="KAH0889141.1"/>
    </source>
</evidence>